<evidence type="ECO:0000313" key="1">
    <source>
        <dbReference type="EMBL" id="KAG8488849.1"/>
    </source>
</evidence>
<sequence>MALGVEIAKLGWDLLLRAQSRRALAMNSVWLREEGEGGMQGNREGKPSDLILGVNLEGKIELLNPKGDKQLIPSVFTDMEQDLEEGVLMGEEEKKRARGEMEVSAELGEGSTSVVRNRRVVEVNHLLSVAAKRQVDRTK</sequence>
<comment type="caution">
    <text evidence="1">The sequence shown here is derived from an EMBL/GenBank/DDBJ whole genome shotgun (WGS) entry which is preliminary data.</text>
</comment>
<accession>A0A8J5YMT6</accession>
<gene>
    <name evidence="1" type="ORF">CXB51_016747</name>
</gene>
<keyword evidence="2" id="KW-1185">Reference proteome</keyword>
<evidence type="ECO:0000313" key="2">
    <source>
        <dbReference type="Proteomes" id="UP000701853"/>
    </source>
</evidence>
<proteinExistence type="predicted"/>
<organism evidence="1 2">
    <name type="scientific">Gossypium anomalum</name>
    <dbReference type="NCBI Taxonomy" id="47600"/>
    <lineage>
        <taxon>Eukaryota</taxon>
        <taxon>Viridiplantae</taxon>
        <taxon>Streptophyta</taxon>
        <taxon>Embryophyta</taxon>
        <taxon>Tracheophyta</taxon>
        <taxon>Spermatophyta</taxon>
        <taxon>Magnoliopsida</taxon>
        <taxon>eudicotyledons</taxon>
        <taxon>Gunneridae</taxon>
        <taxon>Pentapetalae</taxon>
        <taxon>rosids</taxon>
        <taxon>malvids</taxon>
        <taxon>Malvales</taxon>
        <taxon>Malvaceae</taxon>
        <taxon>Malvoideae</taxon>
        <taxon>Gossypium</taxon>
    </lineage>
</organism>
<dbReference type="Proteomes" id="UP000701853">
    <property type="component" value="Chromosome 7"/>
</dbReference>
<dbReference type="AlphaFoldDB" id="A0A8J5YMT6"/>
<dbReference type="EMBL" id="JAHUZN010000007">
    <property type="protein sequence ID" value="KAG8488849.1"/>
    <property type="molecule type" value="Genomic_DNA"/>
</dbReference>
<protein>
    <submittedName>
        <fullName evidence="1">Uncharacterized protein</fullName>
    </submittedName>
</protein>
<reference evidence="1 2" key="1">
    <citation type="journal article" date="2021" name="bioRxiv">
        <title>The Gossypium anomalum genome as a resource for cotton improvement and evolutionary analysis of hybrid incompatibility.</title>
        <authorList>
            <person name="Grover C.E."/>
            <person name="Yuan D."/>
            <person name="Arick M.A."/>
            <person name="Miller E.R."/>
            <person name="Hu G."/>
            <person name="Peterson D.G."/>
            <person name="Wendel J.F."/>
            <person name="Udall J.A."/>
        </authorList>
    </citation>
    <scope>NUCLEOTIDE SEQUENCE [LARGE SCALE GENOMIC DNA]</scope>
    <source>
        <strain evidence="1">JFW-Udall</strain>
        <tissue evidence="1">Leaf</tissue>
    </source>
</reference>
<name>A0A8J5YMT6_9ROSI</name>